<evidence type="ECO:0000313" key="4">
    <source>
        <dbReference type="EMBL" id="PKI55926.1"/>
    </source>
</evidence>
<keyword evidence="6" id="KW-1185">Reference proteome</keyword>
<evidence type="ECO:0000313" key="3">
    <source>
        <dbReference type="EMBL" id="OWM75828.1"/>
    </source>
</evidence>
<organism evidence="3 5">
    <name type="scientific">Punica granatum</name>
    <name type="common">Pomegranate</name>
    <dbReference type="NCBI Taxonomy" id="22663"/>
    <lineage>
        <taxon>Eukaryota</taxon>
        <taxon>Viridiplantae</taxon>
        <taxon>Streptophyta</taxon>
        <taxon>Embryophyta</taxon>
        <taxon>Tracheophyta</taxon>
        <taxon>Spermatophyta</taxon>
        <taxon>Magnoliopsida</taxon>
        <taxon>eudicotyledons</taxon>
        <taxon>Gunneridae</taxon>
        <taxon>Pentapetalae</taxon>
        <taxon>rosids</taxon>
        <taxon>malvids</taxon>
        <taxon>Myrtales</taxon>
        <taxon>Lythraceae</taxon>
        <taxon>Punica</taxon>
    </lineage>
</organism>
<feature type="compositionally biased region" description="Low complexity" evidence="1">
    <location>
        <begin position="56"/>
        <end position="69"/>
    </location>
</feature>
<feature type="signal peptide" evidence="2">
    <location>
        <begin position="1"/>
        <end position="26"/>
    </location>
</feature>
<dbReference type="EMBL" id="MTKT01003224">
    <property type="protein sequence ID" value="OWM75828.1"/>
    <property type="molecule type" value="Genomic_DNA"/>
</dbReference>
<dbReference type="EMBL" id="PGOL01001654">
    <property type="protein sequence ID" value="PKI55926.1"/>
    <property type="molecule type" value="Genomic_DNA"/>
</dbReference>
<protein>
    <submittedName>
        <fullName evidence="3">Uncharacterized protein</fullName>
    </submittedName>
</protein>
<evidence type="ECO:0000313" key="5">
    <source>
        <dbReference type="Proteomes" id="UP000197138"/>
    </source>
</evidence>
<reference evidence="5" key="1">
    <citation type="journal article" date="2017" name="Plant J.">
        <title>The pomegranate (Punica granatum L.) genome and the genomics of punicalagin biosynthesis.</title>
        <authorList>
            <person name="Qin G."/>
            <person name="Xu C."/>
            <person name="Ming R."/>
            <person name="Tang H."/>
            <person name="Guyot R."/>
            <person name="Kramer E.M."/>
            <person name="Hu Y."/>
            <person name="Yi X."/>
            <person name="Qi Y."/>
            <person name="Xu X."/>
            <person name="Gao Z."/>
            <person name="Pan H."/>
            <person name="Jian J."/>
            <person name="Tian Y."/>
            <person name="Yue Z."/>
            <person name="Xu Y."/>
        </authorList>
    </citation>
    <scope>NUCLEOTIDE SEQUENCE [LARGE SCALE GENOMIC DNA]</scope>
    <source>
        <strain evidence="5">cv. Dabenzi</strain>
    </source>
</reference>
<dbReference type="Proteomes" id="UP000197138">
    <property type="component" value="Unassembled WGS sequence"/>
</dbReference>
<reference evidence="4 6" key="3">
    <citation type="submission" date="2017-11" db="EMBL/GenBank/DDBJ databases">
        <title>De-novo sequencing of pomegranate (Punica granatum L.) genome.</title>
        <authorList>
            <person name="Akparov Z."/>
            <person name="Amiraslanov A."/>
            <person name="Hajiyeva S."/>
            <person name="Abbasov M."/>
            <person name="Kaur K."/>
            <person name="Hamwieh A."/>
            <person name="Solovyev V."/>
            <person name="Salamov A."/>
            <person name="Braich B."/>
            <person name="Kosarev P."/>
            <person name="Mahmoud A."/>
            <person name="Hajiyev E."/>
            <person name="Babayeva S."/>
            <person name="Izzatullayeva V."/>
            <person name="Mammadov A."/>
            <person name="Mammadov A."/>
            <person name="Sharifova S."/>
            <person name="Ojaghi J."/>
            <person name="Eynullazada K."/>
            <person name="Bayramov B."/>
            <person name="Abdulazimova A."/>
            <person name="Shahmuradov I."/>
        </authorList>
    </citation>
    <scope>NUCLEOTIDE SEQUENCE [LARGE SCALE GENOMIC DNA]</scope>
    <source>
        <strain evidence="4">AG2017</strain>
        <strain evidence="6">cv. AG2017</strain>
        <tissue evidence="4">Leaf</tissue>
    </source>
</reference>
<proteinExistence type="predicted"/>
<gene>
    <name evidence="3" type="ORF">CDL15_Pgr009472</name>
    <name evidence="4" type="ORF">CRG98_023658</name>
</gene>
<comment type="caution">
    <text evidence="3">The sequence shown here is derived from an EMBL/GenBank/DDBJ whole genome shotgun (WGS) entry which is preliminary data.</text>
</comment>
<feature type="region of interest" description="Disordered" evidence="1">
    <location>
        <begin position="32"/>
        <end position="106"/>
    </location>
</feature>
<evidence type="ECO:0000256" key="2">
    <source>
        <dbReference type="SAM" id="SignalP"/>
    </source>
</evidence>
<name>A0A218WTJ1_PUNGR</name>
<sequence>MLMSIPSKHLSLAILCFLLIPDYQLLLQSRAAPGRHGDDENNKGKVGGHGPKSDGSHVTSTPTTTSHSPNPAGSQAGASHHTITTHDYGRRVNSPPQPPVDQDPLEASTYRFNCTLCD</sequence>
<evidence type="ECO:0000313" key="6">
    <source>
        <dbReference type="Proteomes" id="UP000233551"/>
    </source>
</evidence>
<dbReference type="AlphaFoldDB" id="A0A218WTJ1"/>
<evidence type="ECO:0000256" key="1">
    <source>
        <dbReference type="SAM" id="MobiDB-lite"/>
    </source>
</evidence>
<reference evidence="3" key="2">
    <citation type="submission" date="2017-06" db="EMBL/GenBank/DDBJ databases">
        <title>The pomegranate genome and the genomics of punicalagin biosynthesis.</title>
        <authorList>
            <person name="Xu C."/>
        </authorList>
    </citation>
    <scope>NUCLEOTIDE SEQUENCE [LARGE SCALE GENOMIC DNA]</scope>
    <source>
        <tissue evidence="3">Fresh leaf</tissue>
    </source>
</reference>
<dbReference type="Proteomes" id="UP000233551">
    <property type="component" value="Unassembled WGS sequence"/>
</dbReference>
<feature type="chain" id="PRO_5014071795" evidence="2">
    <location>
        <begin position="27"/>
        <end position="118"/>
    </location>
</feature>
<keyword evidence="2" id="KW-0732">Signal</keyword>
<accession>A0A218WTJ1</accession>